<protein>
    <submittedName>
        <fullName evidence="2">Uncharacterized protein</fullName>
    </submittedName>
</protein>
<evidence type="ECO:0000313" key="3">
    <source>
        <dbReference type="Proteomes" id="UP001632037"/>
    </source>
</evidence>
<keyword evidence="3" id="KW-1185">Reference proteome</keyword>
<feature type="region of interest" description="Disordered" evidence="1">
    <location>
        <begin position="246"/>
        <end position="283"/>
    </location>
</feature>
<sequence length="437" mass="46128">MLPSSAGTDVPAGDVIVLDDGEETTIPSPGRTSARIKAKKVARAPRTASRKPKRVGPVSATDLAEARRKKRKAGTAPSALEPPTQEMHPPLSSDLLDANPVSATTAPPVSTACSATLNSSCDGAPSGNVRVPPSTFAAPPLVSSAMQPCSGDGEQPRLRDVAVSTAETAGMPPLNPTVPASVAEPALPQASPFDLDDFRRSFQVPAYGAAPCTALVLNAQNASLEAKVNQLFDLFNDLRRAIQPPGSTAVSSNLPASMPPSAGTLPDRAEPVTTALDPSLGSTRAPFADAPGLWTLPTTSTGADMPSVAICQLRCSSFELHRSRVKGEYAPPQAHQLAAHRLFRDLISDAGKWWSPMSFVLHVRELDCVRFDAPPAVLMALYSGRLGSRGLTVMHFRPLAEAEQFRRGSTNANFSTDFGAGARCLRLTRRAQPTTRY</sequence>
<accession>A0ABD3G8Y9</accession>
<dbReference type="EMBL" id="JBIMZQ010000001">
    <property type="protein sequence ID" value="KAL3674500.1"/>
    <property type="molecule type" value="Genomic_DNA"/>
</dbReference>
<dbReference type="AlphaFoldDB" id="A0ABD3G8Y9"/>
<evidence type="ECO:0000313" key="2">
    <source>
        <dbReference type="EMBL" id="KAL3674500.1"/>
    </source>
</evidence>
<feature type="compositionally biased region" description="Polar residues" evidence="1">
    <location>
        <begin position="246"/>
        <end position="255"/>
    </location>
</feature>
<organism evidence="2 3">
    <name type="scientific">Phytophthora oleae</name>
    <dbReference type="NCBI Taxonomy" id="2107226"/>
    <lineage>
        <taxon>Eukaryota</taxon>
        <taxon>Sar</taxon>
        <taxon>Stramenopiles</taxon>
        <taxon>Oomycota</taxon>
        <taxon>Peronosporomycetes</taxon>
        <taxon>Peronosporales</taxon>
        <taxon>Peronosporaceae</taxon>
        <taxon>Phytophthora</taxon>
    </lineage>
</organism>
<dbReference type="Proteomes" id="UP001632037">
    <property type="component" value="Unassembled WGS sequence"/>
</dbReference>
<gene>
    <name evidence="2" type="ORF">V7S43_000448</name>
</gene>
<proteinExistence type="predicted"/>
<evidence type="ECO:0000256" key="1">
    <source>
        <dbReference type="SAM" id="MobiDB-lite"/>
    </source>
</evidence>
<name>A0ABD3G8Y9_9STRA</name>
<reference evidence="2 3" key="1">
    <citation type="submission" date="2024-09" db="EMBL/GenBank/DDBJ databases">
        <title>Genome sequencing and assembly of Phytophthora oleae, isolate VK10A, causative agent of rot of olive drupes.</title>
        <authorList>
            <person name="Conti Taguali S."/>
            <person name="Riolo M."/>
            <person name="La Spada F."/>
            <person name="Cacciola S.O."/>
            <person name="Dionisio G."/>
        </authorList>
    </citation>
    <scope>NUCLEOTIDE SEQUENCE [LARGE SCALE GENOMIC DNA]</scope>
    <source>
        <strain evidence="2 3">VK10A</strain>
    </source>
</reference>
<feature type="region of interest" description="Disordered" evidence="1">
    <location>
        <begin position="1"/>
        <end position="107"/>
    </location>
</feature>
<comment type="caution">
    <text evidence="2">The sequence shown here is derived from an EMBL/GenBank/DDBJ whole genome shotgun (WGS) entry which is preliminary data.</text>
</comment>
<feature type="compositionally biased region" description="Basic residues" evidence="1">
    <location>
        <begin position="34"/>
        <end position="54"/>
    </location>
</feature>